<evidence type="ECO:0000256" key="5">
    <source>
        <dbReference type="ARBA" id="ARBA00023306"/>
    </source>
</evidence>
<dbReference type="AlphaFoldDB" id="A0AAQ4QYF4"/>
<dbReference type="InterPro" id="IPR003175">
    <property type="entry name" value="CDI_dom"/>
</dbReference>
<keyword evidence="9" id="KW-1185">Reference proteome</keyword>
<dbReference type="GO" id="GO:0005634">
    <property type="term" value="C:nucleus"/>
    <property type="evidence" value="ECO:0007669"/>
    <property type="project" value="UniProtKB-SubCell"/>
</dbReference>
<feature type="region of interest" description="Disordered" evidence="6">
    <location>
        <begin position="86"/>
        <end position="118"/>
    </location>
</feature>
<evidence type="ECO:0000313" key="9">
    <source>
        <dbReference type="Proteomes" id="UP000007635"/>
    </source>
</evidence>
<dbReference type="Proteomes" id="UP000007635">
    <property type="component" value="Chromosome XIX"/>
</dbReference>
<dbReference type="InterPro" id="IPR044898">
    <property type="entry name" value="CDI_dom_sf"/>
</dbReference>
<evidence type="ECO:0000256" key="4">
    <source>
        <dbReference type="ARBA" id="ARBA00023242"/>
    </source>
</evidence>
<keyword evidence="5" id="KW-0131">Cell cycle</keyword>
<dbReference type="Ensembl" id="ENSGACT00000061559.1">
    <property type="protein sequence ID" value="ENSGACP00000055882.1"/>
    <property type="gene ID" value="ENSGACG00000031874.1"/>
</dbReference>
<dbReference type="PANTHER" id="PTHR10265">
    <property type="entry name" value="CYCLIN-DEPENDENT KINASE INHIBITOR 1"/>
    <property type="match status" value="1"/>
</dbReference>
<dbReference type="Gene3D" id="4.10.365.10">
    <property type="entry name" value="p27"/>
    <property type="match status" value="1"/>
</dbReference>
<dbReference type="GO" id="GO:0045930">
    <property type="term" value="P:negative regulation of mitotic cell cycle"/>
    <property type="evidence" value="ECO:0007669"/>
    <property type="project" value="TreeGrafter"/>
</dbReference>
<evidence type="ECO:0000313" key="8">
    <source>
        <dbReference type="Ensembl" id="ENSGACP00000055882.1"/>
    </source>
</evidence>
<keyword evidence="4" id="KW-0539">Nucleus</keyword>
<protein>
    <recommendedName>
        <fullName evidence="7">Cyclin-dependent kinase inhibitor domain-containing protein</fullName>
    </recommendedName>
</protein>
<feature type="domain" description="Cyclin-dependent kinase inhibitor" evidence="7">
    <location>
        <begin position="31"/>
        <end position="79"/>
    </location>
</feature>
<sequence>MSNVQLSGSVQERLVARRTFPLHRRTTVCRNLFGPVDHEELSREMKDKMREISERDQQRWNFNFEANTPLVGDYEWEEVPVDTSPGFYQDSVQNERSKVAETPVTRRPSADSVLPEAPDMDVLERLAVPESSGAPCPGEVNQENRTDTLNSGRPAQRHVPCVRRKRAAATDNNTHITGKRTHDPFRNLPCALLAGLSVQSSLLCINCISSFPQTSSSSERGLPIKNPMIQARATSPSLRSQWNKPHGRGSVEGASIFILFFALYTIFYEDQDGDVSPCFFHAREQEEEEEEEEEEAVREK</sequence>
<accession>A0AAQ4QYF4</accession>
<comment type="subcellular location">
    <subcellularLocation>
        <location evidence="1">Nucleus</location>
    </subcellularLocation>
</comment>
<proteinExistence type="inferred from homology"/>
<evidence type="ECO:0000256" key="2">
    <source>
        <dbReference type="ARBA" id="ARBA00006726"/>
    </source>
</evidence>
<keyword evidence="3" id="KW-0649">Protein kinase inhibitor</keyword>
<reference evidence="8" key="2">
    <citation type="submission" date="2025-08" db="UniProtKB">
        <authorList>
            <consortium name="Ensembl"/>
        </authorList>
    </citation>
    <scope>IDENTIFICATION</scope>
</reference>
<evidence type="ECO:0000256" key="6">
    <source>
        <dbReference type="SAM" id="MobiDB-lite"/>
    </source>
</evidence>
<reference evidence="8 9" key="1">
    <citation type="journal article" date="2021" name="G3 (Bethesda)">
        <title>Improved contiguity of the threespine stickleback genome using long-read sequencing.</title>
        <authorList>
            <person name="Nath S."/>
            <person name="Shaw D.E."/>
            <person name="White M.A."/>
        </authorList>
    </citation>
    <scope>NUCLEOTIDE SEQUENCE [LARGE SCALE GENOMIC DNA]</scope>
    <source>
        <strain evidence="8 9">Lake Benthic</strain>
    </source>
</reference>
<evidence type="ECO:0000256" key="3">
    <source>
        <dbReference type="ARBA" id="ARBA00023013"/>
    </source>
</evidence>
<evidence type="ECO:0000256" key="1">
    <source>
        <dbReference type="ARBA" id="ARBA00004123"/>
    </source>
</evidence>
<dbReference type="GeneTree" id="ENSGT00940000162677"/>
<name>A0AAQ4QYF4_GASAC</name>
<comment type="similarity">
    <text evidence="2">Belongs to the CDI family.</text>
</comment>
<evidence type="ECO:0000259" key="7">
    <source>
        <dbReference type="Pfam" id="PF02234"/>
    </source>
</evidence>
<dbReference type="GO" id="GO:0004861">
    <property type="term" value="F:cyclin-dependent protein serine/threonine kinase inhibitor activity"/>
    <property type="evidence" value="ECO:0007669"/>
    <property type="project" value="InterPro"/>
</dbReference>
<dbReference type="PANTHER" id="PTHR10265:SF44">
    <property type="entry name" value="CYCLIN-DEPENDENT KINASE INHIBITOR 1C"/>
    <property type="match status" value="1"/>
</dbReference>
<reference evidence="8" key="3">
    <citation type="submission" date="2025-09" db="UniProtKB">
        <authorList>
            <consortium name="Ensembl"/>
        </authorList>
    </citation>
    <scope>IDENTIFICATION</scope>
</reference>
<feature type="compositionally biased region" description="Polar residues" evidence="6">
    <location>
        <begin position="141"/>
        <end position="153"/>
    </location>
</feature>
<organism evidence="8 9">
    <name type="scientific">Gasterosteus aculeatus aculeatus</name>
    <name type="common">three-spined stickleback</name>
    <dbReference type="NCBI Taxonomy" id="481459"/>
    <lineage>
        <taxon>Eukaryota</taxon>
        <taxon>Metazoa</taxon>
        <taxon>Chordata</taxon>
        <taxon>Craniata</taxon>
        <taxon>Vertebrata</taxon>
        <taxon>Euteleostomi</taxon>
        <taxon>Actinopterygii</taxon>
        <taxon>Neopterygii</taxon>
        <taxon>Teleostei</taxon>
        <taxon>Neoteleostei</taxon>
        <taxon>Acanthomorphata</taxon>
        <taxon>Eupercaria</taxon>
        <taxon>Perciformes</taxon>
        <taxon>Cottioidei</taxon>
        <taxon>Gasterosteales</taxon>
        <taxon>Gasterosteidae</taxon>
        <taxon>Gasterosteus</taxon>
    </lineage>
</organism>
<feature type="region of interest" description="Disordered" evidence="6">
    <location>
        <begin position="130"/>
        <end position="168"/>
    </location>
</feature>
<dbReference type="Pfam" id="PF02234">
    <property type="entry name" value="CDI"/>
    <property type="match status" value="1"/>
</dbReference>